<organism evidence="1 2">
    <name type="scientific">Trifolium medium</name>
    <dbReference type="NCBI Taxonomy" id="97028"/>
    <lineage>
        <taxon>Eukaryota</taxon>
        <taxon>Viridiplantae</taxon>
        <taxon>Streptophyta</taxon>
        <taxon>Embryophyta</taxon>
        <taxon>Tracheophyta</taxon>
        <taxon>Spermatophyta</taxon>
        <taxon>Magnoliopsida</taxon>
        <taxon>eudicotyledons</taxon>
        <taxon>Gunneridae</taxon>
        <taxon>Pentapetalae</taxon>
        <taxon>rosids</taxon>
        <taxon>fabids</taxon>
        <taxon>Fabales</taxon>
        <taxon>Fabaceae</taxon>
        <taxon>Papilionoideae</taxon>
        <taxon>50 kb inversion clade</taxon>
        <taxon>NPAAA clade</taxon>
        <taxon>Hologalegina</taxon>
        <taxon>IRL clade</taxon>
        <taxon>Trifolieae</taxon>
        <taxon>Trifolium</taxon>
    </lineage>
</organism>
<evidence type="ECO:0000313" key="2">
    <source>
        <dbReference type="Proteomes" id="UP000265520"/>
    </source>
</evidence>
<dbReference type="Proteomes" id="UP000265520">
    <property type="component" value="Unassembled WGS sequence"/>
</dbReference>
<evidence type="ECO:0000313" key="1">
    <source>
        <dbReference type="EMBL" id="MCI15844.1"/>
    </source>
</evidence>
<sequence length="130" mass="13388">MVVEDILQGIEHVGSDIVAAVEIAETGIASVVGVEADVEIVFATAVVVEAVNVDDVEADIVMVGVHYVGEAYIGGVDSAAVIEVVQIGVVGYVDDASLARIDNVHAIVEMRAGCWVGIGIDTSVARVDNV</sequence>
<keyword evidence="2" id="KW-1185">Reference proteome</keyword>
<reference evidence="1 2" key="1">
    <citation type="journal article" date="2018" name="Front. Plant Sci.">
        <title>Red Clover (Trifolium pratense) and Zigzag Clover (T. medium) - A Picture of Genomic Similarities and Differences.</title>
        <authorList>
            <person name="Dluhosova J."/>
            <person name="Istvanek J."/>
            <person name="Nedelnik J."/>
            <person name="Repkova J."/>
        </authorList>
    </citation>
    <scope>NUCLEOTIDE SEQUENCE [LARGE SCALE GENOMIC DNA]</scope>
    <source>
        <strain evidence="2">cv. 10/8</strain>
        <tissue evidence="1">Leaf</tissue>
    </source>
</reference>
<dbReference type="EMBL" id="LXQA010098217">
    <property type="protein sequence ID" value="MCI15844.1"/>
    <property type="molecule type" value="Genomic_DNA"/>
</dbReference>
<dbReference type="AlphaFoldDB" id="A0A392PVJ6"/>
<proteinExistence type="predicted"/>
<accession>A0A392PVJ6</accession>
<comment type="caution">
    <text evidence="1">The sequence shown here is derived from an EMBL/GenBank/DDBJ whole genome shotgun (WGS) entry which is preliminary data.</text>
</comment>
<feature type="non-terminal residue" evidence="1">
    <location>
        <position position="130"/>
    </location>
</feature>
<protein>
    <submittedName>
        <fullName evidence="1">Uncharacterized protein</fullName>
    </submittedName>
</protein>
<name>A0A392PVJ6_9FABA</name>